<dbReference type="Proteomes" id="UP001628281">
    <property type="component" value="Unassembled WGS sequence"/>
</dbReference>
<keyword evidence="2" id="KW-1185">Reference proteome</keyword>
<organism evidence="1 2">
    <name type="scientific">Azospirillum argentinense</name>
    <dbReference type="NCBI Taxonomy" id="2970906"/>
    <lineage>
        <taxon>Bacteria</taxon>
        <taxon>Pseudomonadati</taxon>
        <taxon>Pseudomonadota</taxon>
        <taxon>Alphaproteobacteria</taxon>
        <taxon>Rhodospirillales</taxon>
        <taxon>Azospirillaceae</taxon>
        <taxon>Azospirillum</taxon>
    </lineage>
</organism>
<evidence type="ECO:0000313" key="1">
    <source>
        <dbReference type="EMBL" id="MFL7901555.1"/>
    </source>
</evidence>
<gene>
    <name evidence="1" type="ORF">ACJ41P_10510</name>
</gene>
<reference evidence="1 2" key="1">
    <citation type="submission" date="2024-11" db="EMBL/GenBank/DDBJ databases">
        <title>Draft genome sequences of two bacteria associated to sugarcane roots in Colombia.</title>
        <authorList>
            <person name="Pardo-Diaz S."/>
            <person name="Masmela-Mendoza J."/>
            <person name="Delgadillo-Duran P."/>
            <person name="Bautista E.J."/>
            <person name="Rojas-Tapias D.F."/>
        </authorList>
    </citation>
    <scope>NUCLEOTIDE SEQUENCE [LARGE SCALE GENOMIC DNA]</scope>
    <source>
        <strain evidence="1 2">Ap18</strain>
    </source>
</reference>
<dbReference type="EMBL" id="JBJLSN010000011">
    <property type="protein sequence ID" value="MFL7901555.1"/>
    <property type="molecule type" value="Genomic_DNA"/>
</dbReference>
<dbReference type="RefSeq" id="WP_407824018.1">
    <property type="nucleotide sequence ID" value="NZ_JBJLSN010000011.1"/>
</dbReference>
<protein>
    <submittedName>
        <fullName evidence="1">Uncharacterized protein</fullName>
    </submittedName>
</protein>
<accession>A0ABW8V8G9</accession>
<proteinExistence type="predicted"/>
<sequence length="263" mass="28812">MPLIVSIPDDIAAEIAAHRAVIADKPKRARKVKGRDEWRGFVAKKFGEAAVVGAISDAARSRKVLSASERASRDRIKAAAAISEVDPLDEITKDPDSGIKVARYGTDKGTAPTRKRLQADPCETMLSKGQLTQEQYDATTMILAAYQIITQGMGARIATYGASAGGGRDDYESVWAITVQERYLDWVDAMAERAAANAKAKRGGNKWKTWLPLDVIVEGITCQDIAHQRGMKTQTVADYLRDALDLYNDVRFGRIKRGQRMAA</sequence>
<name>A0ABW8V8G9_9PROT</name>
<comment type="caution">
    <text evidence="1">The sequence shown here is derived from an EMBL/GenBank/DDBJ whole genome shotgun (WGS) entry which is preliminary data.</text>
</comment>
<evidence type="ECO:0000313" key="2">
    <source>
        <dbReference type="Proteomes" id="UP001628281"/>
    </source>
</evidence>